<dbReference type="AlphaFoldDB" id="T1FKC7"/>
<gene>
    <name evidence="4" type="primary">20209276</name>
    <name evidence="3" type="ORF">HELRODRAFT_183958</name>
</gene>
<keyword evidence="2" id="KW-0472">Membrane</keyword>
<evidence type="ECO:0000313" key="5">
    <source>
        <dbReference type="Proteomes" id="UP000015101"/>
    </source>
</evidence>
<dbReference type="EnsemblMetazoa" id="HelroT183958">
    <property type="protein sequence ID" value="HelroP183958"/>
    <property type="gene ID" value="HelroG183958"/>
</dbReference>
<dbReference type="RefSeq" id="XP_009012215.1">
    <property type="nucleotide sequence ID" value="XM_009013967.1"/>
</dbReference>
<reference evidence="4" key="3">
    <citation type="submission" date="2015-06" db="UniProtKB">
        <authorList>
            <consortium name="EnsemblMetazoa"/>
        </authorList>
    </citation>
    <scope>IDENTIFICATION</scope>
</reference>
<dbReference type="InParanoid" id="T1FKC7"/>
<dbReference type="HOGENOM" id="CLU_1236238_0_0_1"/>
<sequence length="224" mass="25562">MQAAAKNPSQRPKSRKRKCSHLPDDHSNCCKSLYTCSSFHAAMENLAKKYSTQHEKLGEGTETTYHMIDEIIKKLETDSIYVYPEHMEIATEGLKVNGNPDGEANIELDIVLNMRINKFTECRFGFVKVGVVLFIFVIVIPLFFIVIENKLTTKLEPKTNNGHIIYIKSSDGRYLCASSLAENFMKKIGNYVGLYERTLCYRKTKIRYNGSVVQMDVKMVVQSL</sequence>
<keyword evidence="2" id="KW-1133">Transmembrane helix</keyword>
<name>T1FKC7_HELRO</name>
<evidence type="ECO:0000256" key="1">
    <source>
        <dbReference type="SAM" id="MobiDB-lite"/>
    </source>
</evidence>
<proteinExistence type="predicted"/>
<dbReference type="Proteomes" id="UP000015101">
    <property type="component" value="Unassembled WGS sequence"/>
</dbReference>
<dbReference type="EMBL" id="AMQM01009092">
    <property type="status" value="NOT_ANNOTATED_CDS"/>
    <property type="molecule type" value="Genomic_DNA"/>
</dbReference>
<reference evidence="3 5" key="2">
    <citation type="journal article" date="2013" name="Nature">
        <title>Insights into bilaterian evolution from three spiralian genomes.</title>
        <authorList>
            <person name="Simakov O."/>
            <person name="Marletaz F."/>
            <person name="Cho S.J."/>
            <person name="Edsinger-Gonzales E."/>
            <person name="Havlak P."/>
            <person name="Hellsten U."/>
            <person name="Kuo D.H."/>
            <person name="Larsson T."/>
            <person name="Lv J."/>
            <person name="Arendt D."/>
            <person name="Savage R."/>
            <person name="Osoegawa K."/>
            <person name="de Jong P."/>
            <person name="Grimwood J."/>
            <person name="Chapman J.A."/>
            <person name="Shapiro H."/>
            <person name="Aerts A."/>
            <person name="Otillar R.P."/>
            <person name="Terry A.Y."/>
            <person name="Boore J.L."/>
            <person name="Grigoriev I.V."/>
            <person name="Lindberg D.R."/>
            <person name="Seaver E.C."/>
            <person name="Weisblat D.A."/>
            <person name="Putnam N.H."/>
            <person name="Rokhsar D.S."/>
        </authorList>
    </citation>
    <scope>NUCLEOTIDE SEQUENCE</scope>
</reference>
<protein>
    <submittedName>
        <fullName evidence="3 4">Uncharacterized protein</fullName>
    </submittedName>
</protein>
<dbReference type="KEGG" id="hro:HELRODRAFT_183958"/>
<evidence type="ECO:0000313" key="3">
    <source>
        <dbReference type="EMBL" id="ESO09691.1"/>
    </source>
</evidence>
<feature type="transmembrane region" description="Helical" evidence="2">
    <location>
        <begin position="124"/>
        <end position="147"/>
    </location>
</feature>
<keyword evidence="5" id="KW-1185">Reference proteome</keyword>
<dbReference type="GeneID" id="20209276"/>
<dbReference type="OrthoDB" id="5964386at2759"/>
<feature type="region of interest" description="Disordered" evidence="1">
    <location>
        <begin position="1"/>
        <end position="24"/>
    </location>
</feature>
<reference evidence="5" key="1">
    <citation type="submission" date="2012-12" db="EMBL/GenBank/DDBJ databases">
        <authorList>
            <person name="Hellsten U."/>
            <person name="Grimwood J."/>
            <person name="Chapman J.A."/>
            <person name="Shapiro H."/>
            <person name="Aerts A."/>
            <person name="Otillar R.P."/>
            <person name="Terry A.Y."/>
            <person name="Boore J.L."/>
            <person name="Simakov O."/>
            <person name="Marletaz F."/>
            <person name="Cho S.-J."/>
            <person name="Edsinger-Gonzales E."/>
            <person name="Havlak P."/>
            <person name="Kuo D.-H."/>
            <person name="Larsson T."/>
            <person name="Lv J."/>
            <person name="Arendt D."/>
            <person name="Savage R."/>
            <person name="Osoegawa K."/>
            <person name="de Jong P."/>
            <person name="Lindberg D.R."/>
            <person name="Seaver E.C."/>
            <person name="Weisblat D.A."/>
            <person name="Putnam N.H."/>
            <person name="Grigoriev I.V."/>
            <person name="Rokhsar D.S."/>
        </authorList>
    </citation>
    <scope>NUCLEOTIDE SEQUENCE</scope>
</reference>
<dbReference type="EMBL" id="KB095934">
    <property type="protein sequence ID" value="ESO09691.1"/>
    <property type="molecule type" value="Genomic_DNA"/>
</dbReference>
<organism evidence="4 5">
    <name type="scientific">Helobdella robusta</name>
    <name type="common">Californian leech</name>
    <dbReference type="NCBI Taxonomy" id="6412"/>
    <lineage>
        <taxon>Eukaryota</taxon>
        <taxon>Metazoa</taxon>
        <taxon>Spiralia</taxon>
        <taxon>Lophotrochozoa</taxon>
        <taxon>Annelida</taxon>
        <taxon>Clitellata</taxon>
        <taxon>Hirudinea</taxon>
        <taxon>Rhynchobdellida</taxon>
        <taxon>Glossiphoniidae</taxon>
        <taxon>Helobdella</taxon>
    </lineage>
</organism>
<evidence type="ECO:0000256" key="2">
    <source>
        <dbReference type="SAM" id="Phobius"/>
    </source>
</evidence>
<accession>T1FKC7</accession>
<dbReference type="CTD" id="20209276"/>
<keyword evidence="2" id="KW-0812">Transmembrane</keyword>
<evidence type="ECO:0000313" key="4">
    <source>
        <dbReference type="EnsemblMetazoa" id="HelroP183958"/>
    </source>
</evidence>